<protein>
    <submittedName>
        <fullName evidence="2">Uncharacterized protein</fullName>
    </submittedName>
</protein>
<dbReference type="GO" id="GO:0016020">
    <property type="term" value="C:membrane"/>
    <property type="evidence" value="ECO:0007669"/>
    <property type="project" value="TreeGrafter"/>
</dbReference>
<dbReference type="PANTHER" id="PTHR21879">
    <property type="entry name" value="FI03362P-RELATED-RELATED"/>
    <property type="match status" value="1"/>
</dbReference>
<dbReference type="EMBL" id="CAKOFQ010006730">
    <property type="protein sequence ID" value="CAH1966051.1"/>
    <property type="molecule type" value="Genomic_DNA"/>
</dbReference>
<comment type="caution">
    <text evidence="2">The sequence shown here is derived from an EMBL/GenBank/DDBJ whole genome shotgun (WGS) entry which is preliminary data.</text>
</comment>
<organism evidence="2 3">
    <name type="scientific">Acanthoscelides obtectus</name>
    <name type="common">Bean weevil</name>
    <name type="synonym">Bruchus obtectus</name>
    <dbReference type="NCBI Taxonomy" id="200917"/>
    <lineage>
        <taxon>Eukaryota</taxon>
        <taxon>Metazoa</taxon>
        <taxon>Ecdysozoa</taxon>
        <taxon>Arthropoda</taxon>
        <taxon>Hexapoda</taxon>
        <taxon>Insecta</taxon>
        <taxon>Pterygota</taxon>
        <taxon>Neoptera</taxon>
        <taxon>Endopterygota</taxon>
        <taxon>Coleoptera</taxon>
        <taxon>Polyphaga</taxon>
        <taxon>Cucujiformia</taxon>
        <taxon>Chrysomeloidea</taxon>
        <taxon>Chrysomelidae</taxon>
        <taxon>Bruchinae</taxon>
        <taxon>Bruchini</taxon>
        <taxon>Acanthoscelides</taxon>
    </lineage>
</organism>
<accession>A0A9P0K7W2</accession>
<evidence type="ECO:0000313" key="2">
    <source>
        <dbReference type="EMBL" id="CAH1966051.1"/>
    </source>
</evidence>
<proteinExistence type="predicted"/>
<reference evidence="2" key="1">
    <citation type="submission" date="2022-03" db="EMBL/GenBank/DDBJ databases">
        <authorList>
            <person name="Sayadi A."/>
        </authorList>
    </citation>
    <scope>NUCLEOTIDE SEQUENCE</scope>
</reference>
<dbReference type="InterPro" id="IPR012464">
    <property type="entry name" value="DUF1676"/>
</dbReference>
<dbReference type="AlphaFoldDB" id="A0A9P0K7W2"/>
<dbReference type="Proteomes" id="UP001152888">
    <property type="component" value="Unassembled WGS sequence"/>
</dbReference>
<keyword evidence="1" id="KW-0472">Membrane</keyword>
<keyword evidence="1" id="KW-0812">Transmembrane</keyword>
<dbReference type="OrthoDB" id="8119930at2759"/>
<dbReference type="PANTHER" id="PTHR21879:SF13">
    <property type="entry name" value="OSIRIS 18"/>
    <property type="match status" value="1"/>
</dbReference>
<dbReference type="Pfam" id="PF07898">
    <property type="entry name" value="DUF1676"/>
    <property type="match status" value="1"/>
</dbReference>
<name>A0A9P0K7W2_ACAOB</name>
<evidence type="ECO:0000256" key="1">
    <source>
        <dbReference type="SAM" id="Phobius"/>
    </source>
</evidence>
<keyword evidence="1" id="KW-1133">Transmembrane helix</keyword>
<evidence type="ECO:0000313" key="3">
    <source>
        <dbReference type="Proteomes" id="UP001152888"/>
    </source>
</evidence>
<feature type="transmembrane region" description="Helical" evidence="1">
    <location>
        <begin position="112"/>
        <end position="129"/>
    </location>
</feature>
<gene>
    <name evidence="2" type="ORF">ACAOBT_LOCUS6638</name>
</gene>
<keyword evidence="3" id="KW-1185">Reference proteome</keyword>
<sequence length="148" mass="16323">MHHHSRLFILVIYFFQEERGFSEDIFDKFDDFLQTHDLVAKAPTILKKTGPLASLVPRSFEAQDLKVPLAVTGRSSKLVKKVIVPFLLGLKFKTAVLVPLALALIALKTWKALTLGLLSLVLTGALVIFRFTKPKSLAVPAIPSLAST</sequence>
<feature type="transmembrane region" description="Helical" evidence="1">
    <location>
        <begin position="82"/>
        <end position="106"/>
    </location>
</feature>